<gene>
    <name evidence="8" type="primary">sti</name>
    <name evidence="11" type="ORF">ACH429_24570</name>
</gene>
<reference evidence="11 12" key="1">
    <citation type="submission" date="2024-10" db="EMBL/GenBank/DDBJ databases">
        <title>The Natural Products Discovery Center: Release of the First 8490 Sequenced Strains for Exploring Actinobacteria Biosynthetic Diversity.</title>
        <authorList>
            <person name="Kalkreuter E."/>
            <person name="Kautsar S.A."/>
            <person name="Yang D."/>
            <person name="Bader C.D."/>
            <person name="Teijaro C.N."/>
            <person name="Fluegel L."/>
            <person name="Davis C.M."/>
            <person name="Simpson J.R."/>
            <person name="Lauterbach L."/>
            <person name="Steele A.D."/>
            <person name="Gui C."/>
            <person name="Meng S."/>
            <person name="Li G."/>
            <person name="Viehrig K."/>
            <person name="Ye F."/>
            <person name="Su P."/>
            <person name="Kiefer A.F."/>
            <person name="Nichols A."/>
            <person name="Cepeda A.J."/>
            <person name="Yan W."/>
            <person name="Fan B."/>
            <person name="Jiang Y."/>
            <person name="Adhikari A."/>
            <person name="Zheng C.-J."/>
            <person name="Schuster L."/>
            <person name="Cowan T.M."/>
            <person name="Smanski M.J."/>
            <person name="Chevrette M.G."/>
            <person name="De Carvalho L.P.S."/>
            <person name="Shen B."/>
        </authorList>
    </citation>
    <scope>NUCLEOTIDE SEQUENCE [LARGE SCALE GENOMIC DNA]</scope>
    <source>
        <strain evidence="11 12">NPDC020327</strain>
    </source>
</reference>
<evidence type="ECO:0000256" key="5">
    <source>
        <dbReference type="ARBA" id="ARBA00022690"/>
    </source>
</evidence>
<comment type="caution">
    <text evidence="11">The sequence shown here is derived from an EMBL/GenBank/DDBJ whole genome shotgun (WGS) entry which is preliminary data.</text>
</comment>
<comment type="similarity">
    <text evidence="2 8 9">Belongs to the protease inhibitor I16 (SSI) family.</text>
</comment>
<evidence type="ECO:0000259" key="10">
    <source>
        <dbReference type="Pfam" id="PF00720"/>
    </source>
</evidence>
<dbReference type="HAMAP" id="MF_00778">
    <property type="entry name" value="SSI"/>
    <property type="match status" value="1"/>
</dbReference>
<evidence type="ECO:0000256" key="1">
    <source>
        <dbReference type="ARBA" id="ARBA00004613"/>
    </source>
</evidence>
<dbReference type="Pfam" id="PF00720">
    <property type="entry name" value="SSI"/>
    <property type="match status" value="1"/>
</dbReference>
<feature type="chain" id="PRO_5044931524" description="Probable subtilase-type protease inhibitor" evidence="8">
    <location>
        <begin position="31"/>
        <end position="149"/>
    </location>
</feature>
<evidence type="ECO:0000256" key="3">
    <source>
        <dbReference type="ARBA" id="ARBA00011738"/>
    </source>
</evidence>
<dbReference type="InterPro" id="IPR036819">
    <property type="entry name" value="Subtilisin_inhibitor-like_sf"/>
</dbReference>
<dbReference type="Proteomes" id="UP001611548">
    <property type="component" value="Unassembled WGS sequence"/>
</dbReference>
<dbReference type="SUPFAM" id="SSF55399">
    <property type="entry name" value="Subtilisin inhibitor"/>
    <property type="match status" value="1"/>
</dbReference>
<evidence type="ECO:0000256" key="6">
    <source>
        <dbReference type="ARBA" id="ARBA00022900"/>
    </source>
</evidence>
<name>A0ABW7UXC5_9ACTN</name>
<evidence type="ECO:0000313" key="12">
    <source>
        <dbReference type="Proteomes" id="UP001611548"/>
    </source>
</evidence>
<evidence type="ECO:0000256" key="9">
    <source>
        <dbReference type="RuleBase" id="RU003471"/>
    </source>
</evidence>
<evidence type="ECO:0000256" key="4">
    <source>
        <dbReference type="ARBA" id="ARBA00022525"/>
    </source>
</evidence>
<protein>
    <recommendedName>
        <fullName evidence="8">Probable subtilase-type protease inhibitor</fullName>
    </recommendedName>
</protein>
<dbReference type="InterPro" id="IPR000691">
    <property type="entry name" value="Prot_inh_I16_SSI"/>
</dbReference>
<proteinExistence type="inferred from homology"/>
<keyword evidence="12" id="KW-1185">Reference proteome</keyword>
<evidence type="ECO:0000313" key="11">
    <source>
        <dbReference type="EMBL" id="MFI1967254.1"/>
    </source>
</evidence>
<dbReference type="InterPro" id="IPR023549">
    <property type="entry name" value="Subtilisin_inhibitor"/>
</dbReference>
<keyword evidence="8" id="KW-0732">Signal</keyword>
<keyword evidence="6 8" id="KW-0722">Serine protease inhibitor</keyword>
<dbReference type="GO" id="GO:0030414">
    <property type="term" value="F:peptidase inhibitor activity"/>
    <property type="evidence" value="ECO:0007669"/>
    <property type="project" value="UniProtKB-KW"/>
</dbReference>
<evidence type="ECO:0000256" key="8">
    <source>
        <dbReference type="HAMAP-Rule" id="MF_00778"/>
    </source>
</evidence>
<keyword evidence="7 8" id="KW-1015">Disulfide bond</keyword>
<comment type="function">
    <text evidence="8">Strong inhibitor of bacterial serine proteases such as subtilisin.</text>
</comment>
<keyword evidence="5 8" id="KW-0646">Protease inhibitor</keyword>
<organism evidence="11 12">
    <name type="scientific">Streptomyces pathocidini</name>
    <dbReference type="NCBI Taxonomy" id="1650571"/>
    <lineage>
        <taxon>Bacteria</taxon>
        <taxon>Bacillati</taxon>
        <taxon>Actinomycetota</taxon>
        <taxon>Actinomycetes</taxon>
        <taxon>Kitasatosporales</taxon>
        <taxon>Streptomycetaceae</taxon>
        <taxon>Streptomyces</taxon>
    </lineage>
</organism>
<dbReference type="RefSeq" id="WP_055470808.1">
    <property type="nucleotide sequence ID" value="NZ_JBIRWE010000016.1"/>
</dbReference>
<feature type="domain" description="Subtilisin inhibitor" evidence="10">
    <location>
        <begin position="40"/>
        <end position="135"/>
    </location>
</feature>
<feature type="site" description="Reactive bond" evidence="8">
    <location>
        <begin position="109"/>
        <end position="110"/>
    </location>
</feature>
<feature type="disulfide bond" evidence="8">
    <location>
        <begin position="67"/>
        <end position="82"/>
    </location>
</feature>
<evidence type="ECO:0000256" key="7">
    <source>
        <dbReference type="ARBA" id="ARBA00023157"/>
    </source>
</evidence>
<dbReference type="EMBL" id="JBIRWE010000016">
    <property type="protein sequence ID" value="MFI1967254.1"/>
    <property type="molecule type" value="Genomic_DNA"/>
</dbReference>
<accession>A0ABW7UXC5</accession>
<feature type="disulfide bond" evidence="8">
    <location>
        <begin position="107"/>
        <end position="137"/>
    </location>
</feature>
<evidence type="ECO:0000256" key="2">
    <source>
        <dbReference type="ARBA" id="ARBA00010472"/>
    </source>
</evidence>
<keyword evidence="4 8" id="KW-0964">Secreted</keyword>
<dbReference type="PRINTS" id="PR00294">
    <property type="entry name" value="SSBTLNINHBTR"/>
</dbReference>
<sequence precursor="true">MRYTVRALGAAMTAVLAAGWLVGASGVAQAEGTEASGLYAPSSLVLTVGDGPDAETATVKRAVVLDCAPTPTGTHPTVNRTCKDIRSLGGDFTKLVERFYAEPGRPCTMIWDPIVVTADGVWEGKRVHWSHTFGNSCVKEAAQDQIFAF</sequence>
<comment type="subcellular location">
    <subcellularLocation>
        <location evidence="1 8">Secreted</location>
    </subcellularLocation>
</comment>
<feature type="signal peptide" evidence="8">
    <location>
        <begin position="1"/>
        <end position="30"/>
    </location>
</feature>
<dbReference type="Gene3D" id="3.30.350.10">
    <property type="entry name" value="Subtilisin inhibitor-like"/>
    <property type="match status" value="1"/>
</dbReference>
<comment type="subunit">
    <text evidence="3 8">Homodimer.</text>
</comment>